<gene>
    <name evidence="1" type="ORF">G5C60_46875</name>
</gene>
<comment type="caution">
    <text evidence="1">The sequence shown here is derived from an EMBL/GenBank/DDBJ whole genome shotgun (WGS) entry which is preliminary data.</text>
</comment>
<name>A0A6G4VMC6_9ACTN</name>
<dbReference type="RefSeq" id="WP_165269772.1">
    <property type="nucleotide sequence ID" value="NZ_JAAKZY010000304.1"/>
</dbReference>
<organism evidence="1 2">
    <name type="scientific">Streptomyces scabichelini</name>
    <dbReference type="NCBI Taxonomy" id="2711217"/>
    <lineage>
        <taxon>Bacteria</taxon>
        <taxon>Bacillati</taxon>
        <taxon>Actinomycetota</taxon>
        <taxon>Actinomycetes</taxon>
        <taxon>Kitasatosporales</taxon>
        <taxon>Streptomycetaceae</taxon>
        <taxon>Streptomyces</taxon>
    </lineage>
</organism>
<reference evidence="1 2" key="1">
    <citation type="submission" date="2020-02" db="EMBL/GenBank/DDBJ databases">
        <title>Whole-genome analyses of novel actinobacteria.</title>
        <authorList>
            <person name="Sahin N."/>
            <person name="Gencbay T."/>
        </authorList>
    </citation>
    <scope>NUCLEOTIDE SEQUENCE [LARGE SCALE GENOMIC DNA]</scope>
    <source>
        <strain evidence="1 2">HC44</strain>
    </source>
</reference>
<dbReference type="Proteomes" id="UP000472335">
    <property type="component" value="Unassembled WGS sequence"/>
</dbReference>
<keyword evidence="2" id="KW-1185">Reference proteome</keyword>
<accession>A0A6G4VMC6</accession>
<evidence type="ECO:0000313" key="1">
    <source>
        <dbReference type="EMBL" id="NGO14923.1"/>
    </source>
</evidence>
<dbReference type="EMBL" id="JAAKZY010000304">
    <property type="protein sequence ID" value="NGO14923.1"/>
    <property type="molecule type" value="Genomic_DNA"/>
</dbReference>
<protein>
    <submittedName>
        <fullName evidence="1">Uncharacterized protein</fullName>
    </submittedName>
</protein>
<proteinExistence type="predicted"/>
<dbReference type="AlphaFoldDB" id="A0A6G4VMC6"/>
<sequence>MTATDDLEKALNAETLRTGTAGENLLKVHRLRDGRPFCGARGEVTEWRRAVSCFDCLTKVDTSPEVEERRKDAWRMRSEGKSFAHIARHRGYDDAVDAELDVEEYERRQGYR</sequence>
<evidence type="ECO:0000313" key="2">
    <source>
        <dbReference type="Proteomes" id="UP000472335"/>
    </source>
</evidence>